<sequence length="118" mass="12291">MPRAGVVAAARQEVSDMKAQLAALVGGAAGAVTLTSDAALSDDELAEKARQAFLEVERMLGQKTGKSNGRDDATAIAVLEAENERLRVEATALLMRQQQLEELVASVIAKGKAAASNN</sequence>
<dbReference type="Proteomes" id="UP000613740">
    <property type="component" value="Unassembled WGS sequence"/>
</dbReference>
<accession>A0A835SKB2</accession>
<organism evidence="2 3">
    <name type="scientific">Chlamydomonas schloesseri</name>
    <dbReference type="NCBI Taxonomy" id="2026947"/>
    <lineage>
        <taxon>Eukaryota</taxon>
        <taxon>Viridiplantae</taxon>
        <taxon>Chlorophyta</taxon>
        <taxon>core chlorophytes</taxon>
        <taxon>Chlorophyceae</taxon>
        <taxon>CS clade</taxon>
        <taxon>Chlamydomonadales</taxon>
        <taxon>Chlamydomonadaceae</taxon>
        <taxon>Chlamydomonas</taxon>
    </lineage>
</organism>
<keyword evidence="3" id="KW-1185">Reference proteome</keyword>
<name>A0A835SKB2_9CHLO</name>
<dbReference type="EMBL" id="JAEHOD010000091">
    <property type="protein sequence ID" value="KAG2428589.1"/>
    <property type="molecule type" value="Genomic_DNA"/>
</dbReference>
<feature type="coiled-coil region" evidence="1">
    <location>
        <begin position="76"/>
        <end position="103"/>
    </location>
</feature>
<dbReference type="AlphaFoldDB" id="A0A835SKB2"/>
<evidence type="ECO:0000313" key="2">
    <source>
        <dbReference type="EMBL" id="KAG2428589.1"/>
    </source>
</evidence>
<gene>
    <name evidence="2" type="ORF">HYH02_014291</name>
</gene>
<evidence type="ECO:0000313" key="3">
    <source>
        <dbReference type="Proteomes" id="UP000613740"/>
    </source>
</evidence>
<dbReference type="OrthoDB" id="534322at2759"/>
<proteinExistence type="predicted"/>
<evidence type="ECO:0000256" key="1">
    <source>
        <dbReference type="SAM" id="Coils"/>
    </source>
</evidence>
<protein>
    <submittedName>
        <fullName evidence="2">Uncharacterized protein</fullName>
    </submittedName>
</protein>
<keyword evidence="1" id="KW-0175">Coiled coil</keyword>
<comment type="caution">
    <text evidence="2">The sequence shown here is derived from an EMBL/GenBank/DDBJ whole genome shotgun (WGS) entry which is preliminary data.</text>
</comment>
<reference evidence="2" key="1">
    <citation type="journal article" date="2020" name="bioRxiv">
        <title>Comparative genomics of Chlamydomonas.</title>
        <authorList>
            <person name="Craig R.J."/>
            <person name="Hasan A.R."/>
            <person name="Ness R.W."/>
            <person name="Keightley P.D."/>
        </authorList>
    </citation>
    <scope>NUCLEOTIDE SEQUENCE</scope>
    <source>
        <strain evidence="2">CCAP 11/173</strain>
    </source>
</reference>